<evidence type="ECO:0000313" key="2">
    <source>
        <dbReference type="Proteomes" id="UP000289166"/>
    </source>
</evidence>
<dbReference type="AlphaFoldDB" id="A0A4V1K2K8"/>
<proteinExistence type="predicted"/>
<comment type="caution">
    <text evidence="1">The sequence shown here is derived from an EMBL/GenBank/DDBJ whole genome shotgun (WGS) entry which is preliminary data.</text>
</comment>
<keyword evidence="2" id="KW-1185">Reference proteome</keyword>
<accession>A0A4V1K2K8</accession>
<evidence type="ECO:0000313" key="1">
    <source>
        <dbReference type="EMBL" id="RXE60639.1"/>
    </source>
</evidence>
<organism evidence="1 2">
    <name type="scientific">Acetivibrio mesophilus</name>
    <dbReference type="NCBI Taxonomy" id="2487273"/>
    <lineage>
        <taxon>Bacteria</taxon>
        <taxon>Bacillati</taxon>
        <taxon>Bacillota</taxon>
        <taxon>Clostridia</taxon>
        <taxon>Eubacteriales</taxon>
        <taxon>Oscillospiraceae</taxon>
        <taxon>Acetivibrio</taxon>
    </lineage>
</organism>
<reference evidence="2" key="1">
    <citation type="submission" date="2018-11" db="EMBL/GenBank/DDBJ databases">
        <title>Genome sequencing of a novel mesophilic and cellulolytic organism within the genus Hungateiclostridium.</title>
        <authorList>
            <person name="Rettenmaier R."/>
            <person name="Liebl W."/>
            <person name="Zverlov V."/>
        </authorList>
    </citation>
    <scope>NUCLEOTIDE SEQUENCE [LARGE SCALE GENOMIC DNA]</scope>
    <source>
        <strain evidence="2">N2K1</strain>
    </source>
</reference>
<dbReference type="EMBL" id="RLII01000001">
    <property type="protein sequence ID" value="RXE60639.1"/>
    <property type="molecule type" value="Genomic_DNA"/>
</dbReference>
<dbReference type="Proteomes" id="UP000289166">
    <property type="component" value="Unassembled WGS sequence"/>
</dbReference>
<gene>
    <name evidence="1" type="ORF">EFD62_01570</name>
</gene>
<name>A0A4V1K2K8_9FIRM</name>
<protein>
    <submittedName>
        <fullName evidence="1">Uncharacterized protein</fullName>
    </submittedName>
</protein>
<sequence>MNGKLHLHARMFCELDTKTLGVKGLLKVNWECCSVYESLERIEKRMCLQMSLNKRIYLCLEEAFKWLNMSAETYSKIHAEYITLLSNQNASKVTKTYPLATTMLLIYTAVYRYNDDDSNGFWPEFFGGEKNYNYQRDVNPVMNALKIVKERYDIDTNKRQYMQKSNLSEIFSQIYLPEVSLKRIFSALYSFCFRGYRGNDLYNVTEFLEFNEYRLDKPGCFFIKEDDIIEDSYDKIVELMKSGLDNAGEPDSQIELPNRFFDTFREWYQNDKKQIDNKKEEFYIGSPKVKIDMANDKIMLKLPKQKSRTYIDENCGWKVIINGDSRYIPARIIRQSGGTYLILDEDMELIEFRKIEVEYIFNDKVSGKWTFLNEKDYVLFDKNNLLLQRDTVKRDGCIVALKKNIIFPYEENIIEKFEISDWKEYLFYEVSLEDYPNSKMYLDTQAIIDIEDRPVIQRKAYKLLFEEKGNFLAEESLNVYESFGVIQFRAPYIQEKYFEIRLSDLGCKRQYEIKTNLEKLNDNTLSLNLDHLLKKGIYNLSIKYKDKSIYREVFLTYKDLNITNEYKMSYSQKDNMHRRILISKNNEIEISANHYETKLYEDCDKYIIEPTGTAVARFIFKLFNWEVHINKIVKPIRIEITGLEEVINQKSDGKLIDITKTVFCSKDIRIQISNFDYRYEYLAYQLCVVNINDDNSFTDTRKVKFGDEYTWRLKSYVDRLINFDNMLIVLNISNSTDEILYSQKLIKVTQKIDMLGFKKTENENHMLLCWKESQRNTNRIIRLYNYTVPSDKPLEFDLEDDSTEINIDLRKCKFGAYVPIVDYKREVSFFDNAITEKKFFDISQINNSIINKLGPKGSKQEHIFCRIIWCVLKEKDDEIIELTKRIDFKTICLYELFCAMLQIKYFIDLEKRENIDKLICINKEIIKGLLQFHNLNQIIEEICSYKEEFNTEDISYLITLFLSIRRAKSLSDNVIELLSEVDLINALCLVENGRGELPNNLITACKASFDSELLGMARDFKSIYSIIETEVNIIKNFWEWLTEHKNNYLLKRNYTKARMFRIYEYESEISSYKVLGHTIDDLVDSIIDENSFIYPKVPETWSDTMNINQEIFREFSYLMQKEISYSYKEVIKAAFLVVSQLNTISDSKYFELMIKCYFGKRRDMFNRYRAYFKLIFI</sequence>